<dbReference type="EMBL" id="JADGIZ020000002">
    <property type="protein sequence ID" value="KAL2919584.1"/>
    <property type="molecule type" value="Genomic_DNA"/>
</dbReference>
<proteinExistence type="predicted"/>
<keyword evidence="2 6" id="KW-0812">Transmembrane</keyword>
<feature type="domain" description="Sugar phosphate transporter" evidence="7">
    <location>
        <begin position="37"/>
        <end position="331"/>
    </location>
</feature>
<feature type="transmembrane region" description="Helical" evidence="6">
    <location>
        <begin position="259"/>
        <end position="280"/>
    </location>
</feature>
<evidence type="ECO:0000256" key="1">
    <source>
        <dbReference type="ARBA" id="ARBA00004141"/>
    </source>
</evidence>
<organism evidence="8 9">
    <name type="scientific">Polyrhizophydium stewartii</name>
    <dbReference type="NCBI Taxonomy" id="2732419"/>
    <lineage>
        <taxon>Eukaryota</taxon>
        <taxon>Fungi</taxon>
        <taxon>Fungi incertae sedis</taxon>
        <taxon>Chytridiomycota</taxon>
        <taxon>Chytridiomycota incertae sedis</taxon>
        <taxon>Chytridiomycetes</taxon>
        <taxon>Rhizophydiales</taxon>
        <taxon>Rhizophydiales incertae sedis</taxon>
        <taxon>Polyrhizophydium</taxon>
    </lineage>
</organism>
<dbReference type="Proteomes" id="UP001527925">
    <property type="component" value="Unassembled WGS sequence"/>
</dbReference>
<dbReference type="PANTHER" id="PTHR11132">
    <property type="entry name" value="SOLUTE CARRIER FAMILY 35"/>
    <property type="match status" value="1"/>
</dbReference>
<reference evidence="8 9" key="1">
    <citation type="submission" date="2023-09" db="EMBL/GenBank/DDBJ databases">
        <title>Pangenome analysis of Batrachochytrium dendrobatidis and related Chytrids.</title>
        <authorList>
            <person name="Yacoub M.N."/>
            <person name="Stajich J.E."/>
            <person name="James T.Y."/>
        </authorList>
    </citation>
    <scope>NUCLEOTIDE SEQUENCE [LARGE SCALE GENOMIC DNA]</scope>
    <source>
        <strain evidence="8 9">JEL0888</strain>
    </source>
</reference>
<dbReference type="SUPFAM" id="SSF103481">
    <property type="entry name" value="Multidrug resistance efflux transporter EmrE"/>
    <property type="match status" value="1"/>
</dbReference>
<dbReference type="Pfam" id="PF03151">
    <property type="entry name" value="TPT"/>
    <property type="match status" value="1"/>
</dbReference>
<comment type="subcellular location">
    <subcellularLocation>
        <location evidence="1">Membrane</location>
        <topology evidence="1">Multi-pass membrane protein</topology>
    </subcellularLocation>
</comment>
<feature type="transmembrane region" description="Helical" evidence="6">
    <location>
        <begin position="69"/>
        <end position="87"/>
    </location>
</feature>
<evidence type="ECO:0000313" key="8">
    <source>
        <dbReference type="EMBL" id="KAL2919584.1"/>
    </source>
</evidence>
<keyword evidence="4 6" id="KW-0472">Membrane</keyword>
<feature type="transmembrane region" description="Helical" evidence="6">
    <location>
        <begin position="314"/>
        <end position="330"/>
    </location>
</feature>
<feature type="region of interest" description="Disordered" evidence="5">
    <location>
        <begin position="353"/>
        <end position="375"/>
    </location>
</feature>
<evidence type="ECO:0000256" key="2">
    <source>
        <dbReference type="ARBA" id="ARBA00022692"/>
    </source>
</evidence>
<evidence type="ECO:0000259" key="7">
    <source>
        <dbReference type="Pfam" id="PF03151"/>
    </source>
</evidence>
<feature type="transmembrane region" description="Helical" evidence="6">
    <location>
        <begin position="220"/>
        <end position="239"/>
    </location>
</feature>
<protein>
    <recommendedName>
        <fullName evidence="7">Sugar phosphate transporter domain-containing protein</fullName>
    </recommendedName>
</protein>
<feature type="transmembrane region" description="Helical" evidence="6">
    <location>
        <begin position="179"/>
        <end position="199"/>
    </location>
</feature>
<evidence type="ECO:0000256" key="3">
    <source>
        <dbReference type="ARBA" id="ARBA00022989"/>
    </source>
</evidence>
<sequence>MIHKTTSSVGPRTRSEPAVAVPQVLADFLSLDMLKFYSICLLWYSSSAVTNNIGKQILNEYNHPMTLTYIQFGLVALFCFLTANMGAGFSKLRSPTVEIIRTTVPLALFQVFGHIFSAIAMSYGRISFTHTIKALSPLFTVLLYRAFDKIIYTPKVYISLIPLTLGVMLVCVTELKFHTVSFLCSLASTLIFVIQNIVAKKLFNAAASKTVTTTPRLDKLNMLFYSAFMAFLLMLPVWIYSESLAVLNDQTSEPFSLRLALLFLLNGFSSFAQSILAFWILSLVSPVTYSIASLVKRIFVITASIFYFHDAVSPIQAGGIGLTFFGLWLYNESKREVARAEAHITDMMERKSGNALPMHHSNPNGKDRYISLQRN</sequence>
<gene>
    <name evidence="8" type="ORF">HK105_200496</name>
</gene>
<keyword evidence="9" id="KW-1185">Reference proteome</keyword>
<feature type="transmembrane region" description="Helical" evidence="6">
    <location>
        <begin position="99"/>
        <end position="120"/>
    </location>
</feature>
<evidence type="ECO:0000313" key="9">
    <source>
        <dbReference type="Proteomes" id="UP001527925"/>
    </source>
</evidence>
<evidence type="ECO:0000256" key="6">
    <source>
        <dbReference type="SAM" id="Phobius"/>
    </source>
</evidence>
<accession>A0ABR4NJ71</accession>
<feature type="transmembrane region" description="Helical" evidence="6">
    <location>
        <begin position="287"/>
        <end position="308"/>
    </location>
</feature>
<comment type="caution">
    <text evidence="8">The sequence shown here is derived from an EMBL/GenBank/DDBJ whole genome shotgun (WGS) entry which is preliminary data.</text>
</comment>
<evidence type="ECO:0000256" key="5">
    <source>
        <dbReference type="SAM" id="MobiDB-lite"/>
    </source>
</evidence>
<dbReference type="InterPro" id="IPR004853">
    <property type="entry name" value="Sugar_P_trans_dom"/>
</dbReference>
<dbReference type="InterPro" id="IPR050186">
    <property type="entry name" value="TPT_transporter"/>
</dbReference>
<feature type="transmembrane region" description="Helical" evidence="6">
    <location>
        <begin position="156"/>
        <end position="173"/>
    </location>
</feature>
<name>A0ABR4NJ71_9FUNG</name>
<keyword evidence="3 6" id="KW-1133">Transmembrane helix</keyword>
<evidence type="ECO:0000256" key="4">
    <source>
        <dbReference type="ARBA" id="ARBA00023136"/>
    </source>
</evidence>
<dbReference type="InterPro" id="IPR037185">
    <property type="entry name" value="EmrE-like"/>
</dbReference>